<evidence type="ECO:0000256" key="2">
    <source>
        <dbReference type="ARBA" id="ARBA00022723"/>
    </source>
</evidence>
<dbReference type="PROSITE" id="PS51296">
    <property type="entry name" value="RIESKE"/>
    <property type="match status" value="1"/>
</dbReference>
<dbReference type="InterPro" id="IPR036922">
    <property type="entry name" value="Rieske_2Fe-2S_sf"/>
</dbReference>
<dbReference type="InterPro" id="IPR017941">
    <property type="entry name" value="Rieske_2Fe-2S"/>
</dbReference>
<dbReference type="Gene3D" id="2.102.10.10">
    <property type="entry name" value="Rieske [2Fe-2S] iron-sulphur domain"/>
    <property type="match status" value="1"/>
</dbReference>
<dbReference type="RefSeq" id="WP_233507241.1">
    <property type="nucleotide sequence ID" value="NZ_QASA01000001.1"/>
</dbReference>
<proteinExistence type="predicted"/>
<keyword evidence="7" id="KW-1185">Reference proteome</keyword>
<dbReference type="AlphaFoldDB" id="A0A369Q9X9"/>
<evidence type="ECO:0000256" key="4">
    <source>
        <dbReference type="ARBA" id="ARBA00023014"/>
    </source>
</evidence>
<organism evidence="6 7">
    <name type="scientific">Adhaeribacter pallidiroseus</name>
    <dbReference type="NCBI Taxonomy" id="2072847"/>
    <lineage>
        <taxon>Bacteria</taxon>
        <taxon>Pseudomonadati</taxon>
        <taxon>Bacteroidota</taxon>
        <taxon>Cytophagia</taxon>
        <taxon>Cytophagales</taxon>
        <taxon>Hymenobacteraceae</taxon>
        <taxon>Adhaeribacter</taxon>
    </lineage>
</organism>
<dbReference type="GO" id="GO:0051537">
    <property type="term" value="F:2 iron, 2 sulfur cluster binding"/>
    <property type="evidence" value="ECO:0007669"/>
    <property type="project" value="UniProtKB-KW"/>
</dbReference>
<evidence type="ECO:0000313" key="7">
    <source>
        <dbReference type="Proteomes" id="UP000253919"/>
    </source>
</evidence>
<keyword evidence="2" id="KW-0479">Metal-binding</keyword>
<dbReference type="SUPFAM" id="SSF50022">
    <property type="entry name" value="ISP domain"/>
    <property type="match status" value="1"/>
</dbReference>
<evidence type="ECO:0000313" key="6">
    <source>
        <dbReference type="EMBL" id="RDC61701.1"/>
    </source>
</evidence>
<comment type="caution">
    <text evidence="6">The sequence shown here is derived from an EMBL/GenBank/DDBJ whole genome shotgun (WGS) entry which is preliminary data.</text>
</comment>
<dbReference type="EMBL" id="QASA01000001">
    <property type="protein sequence ID" value="RDC61701.1"/>
    <property type="molecule type" value="Genomic_DNA"/>
</dbReference>
<evidence type="ECO:0000256" key="3">
    <source>
        <dbReference type="ARBA" id="ARBA00023004"/>
    </source>
</evidence>
<feature type="domain" description="Rieske" evidence="5">
    <location>
        <begin position="43"/>
        <end position="138"/>
    </location>
</feature>
<name>A0A369Q9X9_9BACT</name>
<protein>
    <recommendedName>
        <fullName evidence="5">Rieske domain-containing protein</fullName>
    </recommendedName>
</protein>
<dbReference type="Proteomes" id="UP000253919">
    <property type="component" value="Unassembled WGS sequence"/>
</dbReference>
<evidence type="ECO:0000256" key="1">
    <source>
        <dbReference type="ARBA" id="ARBA00022714"/>
    </source>
</evidence>
<reference evidence="6 7" key="1">
    <citation type="submission" date="2018-04" db="EMBL/GenBank/DDBJ databases">
        <title>Adhaeribacter sp. HMF7616 genome sequencing and assembly.</title>
        <authorList>
            <person name="Kang H."/>
            <person name="Kang J."/>
            <person name="Cha I."/>
            <person name="Kim H."/>
            <person name="Joh K."/>
        </authorList>
    </citation>
    <scope>NUCLEOTIDE SEQUENCE [LARGE SCALE GENOMIC DNA]</scope>
    <source>
        <strain evidence="6 7">HMF7616</strain>
    </source>
</reference>
<sequence length="140" mass="15772">MSTLRLLFYCGFLLFLASCDENQDTPFIPNVIVNEQINLTNIQYNALRRDNGYVYLNSGVKGIILLHQTGDTYVAFERNCPFQPYDACATVSMDPSGFFMTDSCCQSIFDLNGYVTGGPSRYPLRKYNTAVTGNLLYINN</sequence>
<dbReference type="GO" id="GO:0046872">
    <property type="term" value="F:metal ion binding"/>
    <property type="evidence" value="ECO:0007669"/>
    <property type="project" value="UniProtKB-KW"/>
</dbReference>
<keyword evidence="4" id="KW-0411">Iron-sulfur</keyword>
<gene>
    <name evidence="6" type="ORF">AHMF7616_00282</name>
</gene>
<evidence type="ECO:0000259" key="5">
    <source>
        <dbReference type="PROSITE" id="PS51296"/>
    </source>
</evidence>
<dbReference type="PROSITE" id="PS51257">
    <property type="entry name" value="PROKAR_LIPOPROTEIN"/>
    <property type="match status" value="1"/>
</dbReference>
<keyword evidence="1" id="KW-0001">2Fe-2S</keyword>
<keyword evidence="3" id="KW-0408">Iron</keyword>
<accession>A0A369Q9X9</accession>